<dbReference type="PROSITE" id="PS00839">
    <property type="entry name" value="SUMT_1"/>
    <property type="match status" value="1"/>
</dbReference>
<evidence type="ECO:0000259" key="7">
    <source>
        <dbReference type="Pfam" id="PF02602"/>
    </source>
</evidence>
<keyword evidence="5" id="KW-0627">Porphyrin biosynthesis</keyword>
<dbReference type="InterPro" id="IPR003043">
    <property type="entry name" value="Uropor_MeTrfase_CS"/>
</dbReference>
<dbReference type="AlphaFoldDB" id="A0A318S519"/>
<keyword evidence="4" id="KW-0949">S-adenosyl-L-methionine</keyword>
<dbReference type="CDD" id="cd06578">
    <property type="entry name" value="HemD"/>
    <property type="match status" value="1"/>
</dbReference>
<dbReference type="CDD" id="cd11642">
    <property type="entry name" value="SUMT"/>
    <property type="match status" value="1"/>
</dbReference>
<dbReference type="GO" id="GO:0004851">
    <property type="term" value="F:uroporphyrin-III C-methyltransferase activity"/>
    <property type="evidence" value="ECO:0007669"/>
    <property type="project" value="UniProtKB-EC"/>
</dbReference>
<evidence type="ECO:0000256" key="3">
    <source>
        <dbReference type="ARBA" id="ARBA00022679"/>
    </source>
</evidence>
<dbReference type="PANTHER" id="PTHR45790">
    <property type="entry name" value="SIROHEME SYNTHASE-RELATED"/>
    <property type="match status" value="1"/>
</dbReference>
<feature type="domain" description="Tetrapyrrole methylase" evidence="6">
    <location>
        <begin position="7"/>
        <end position="214"/>
    </location>
</feature>
<dbReference type="PANTHER" id="PTHR45790:SF3">
    <property type="entry name" value="S-ADENOSYL-L-METHIONINE-DEPENDENT UROPORPHYRINOGEN III METHYLTRANSFERASE, CHLOROPLASTIC"/>
    <property type="match status" value="1"/>
</dbReference>
<protein>
    <recommendedName>
        <fullName evidence="1">uroporphyrinogen-III C-methyltransferase</fullName>
        <ecNumber evidence="1">2.1.1.107</ecNumber>
    </recommendedName>
</protein>
<dbReference type="SUPFAM" id="SSF53790">
    <property type="entry name" value="Tetrapyrrole methylase"/>
    <property type="match status" value="1"/>
</dbReference>
<dbReference type="RefSeq" id="WP_110886936.1">
    <property type="nucleotide sequence ID" value="NZ_QJSX01000008.1"/>
</dbReference>
<gene>
    <name evidence="8" type="ORF">DES52_108103</name>
</gene>
<dbReference type="GO" id="GO:0019354">
    <property type="term" value="P:siroheme biosynthetic process"/>
    <property type="evidence" value="ECO:0007669"/>
    <property type="project" value="InterPro"/>
</dbReference>
<dbReference type="InterPro" id="IPR014776">
    <property type="entry name" value="4pyrrole_Mease_sub2"/>
</dbReference>
<evidence type="ECO:0000259" key="6">
    <source>
        <dbReference type="Pfam" id="PF00590"/>
    </source>
</evidence>
<evidence type="ECO:0000256" key="4">
    <source>
        <dbReference type="ARBA" id="ARBA00022691"/>
    </source>
</evidence>
<dbReference type="InterPro" id="IPR003754">
    <property type="entry name" value="4pyrrol_synth_uPrphyn_synth"/>
</dbReference>
<feature type="domain" description="Tetrapyrrole biosynthesis uroporphyrinogen III synthase" evidence="7">
    <location>
        <begin position="265"/>
        <end position="482"/>
    </location>
</feature>
<dbReference type="InterPro" id="IPR035996">
    <property type="entry name" value="4pyrrol_Methylase_sf"/>
</dbReference>
<dbReference type="GO" id="GO:0004852">
    <property type="term" value="F:uroporphyrinogen-III synthase activity"/>
    <property type="evidence" value="ECO:0007669"/>
    <property type="project" value="InterPro"/>
</dbReference>
<dbReference type="InterPro" id="IPR006366">
    <property type="entry name" value="CobA/CysG_C"/>
</dbReference>
<comment type="caution">
    <text evidence="8">The sequence shown here is derived from an EMBL/GenBank/DDBJ whole genome shotgun (WGS) entry which is preliminary data.</text>
</comment>
<evidence type="ECO:0000256" key="5">
    <source>
        <dbReference type="ARBA" id="ARBA00023244"/>
    </source>
</evidence>
<dbReference type="EC" id="2.1.1.107" evidence="1"/>
<name>A0A318S519_9DEIO</name>
<accession>A0A318S519</accession>
<dbReference type="Gene3D" id="3.30.950.10">
    <property type="entry name" value="Methyltransferase, Cobalt-precorrin-4 Transmethylase, Domain 2"/>
    <property type="match status" value="1"/>
</dbReference>
<dbReference type="InterPro" id="IPR014777">
    <property type="entry name" value="4pyrrole_Mease_sub1"/>
</dbReference>
<dbReference type="OrthoDB" id="9815856at2"/>
<dbReference type="SUPFAM" id="SSF69618">
    <property type="entry name" value="HemD-like"/>
    <property type="match status" value="1"/>
</dbReference>
<evidence type="ECO:0000313" key="8">
    <source>
        <dbReference type="EMBL" id="PYE53574.1"/>
    </source>
</evidence>
<keyword evidence="9" id="KW-1185">Reference proteome</keyword>
<evidence type="ECO:0000313" key="9">
    <source>
        <dbReference type="Proteomes" id="UP000248326"/>
    </source>
</evidence>
<evidence type="ECO:0000256" key="1">
    <source>
        <dbReference type="ARBA" id="ARBA00012162"/>
    </source>
</evidence>
<sequence>MTARAFVSLVGAGPGDPGLLTLRGRSALASADVVLVDYLAAPELLAHAPRAEVIYVGKKGYSPYISQQDINALLIEKALEDGGKRVVRLKGGDVFVFGRGGEEAQACRAASVPFEVVPGVTSAIAAPAYAGIPVTQRGMASSFAVITGREQDGDADYGNLSGVDTLMLLMGVRNLAAVARKLVEAGRAPSTPAATVQWGTTARQKVAAGTLATIADEVARAGIEAPAVTIVGDVVRLREELRWFDTSALFGRNVVVTRTRDGNSALADLLRAKGANVVELPLIKFVPTSDTMALYRTLSQLRSYTWVILTSQQGVSELFRHLEEMGQDARAFGDARVAAVGPATARALERHGIRPDFVPSTPGAAHLGSALPARAGARLLHLASHLAEPDLDEALFARGLTVERAELYGTEPNEPSDDELAALQAADVVTLASGSAARAFAEVAGTNFKVAVMGPQTEKAAREVGFTKITLAREASLEALVEAAESAMGTMKG</sequence>
<dbReference type="NCBIfam" id="TIGR01469">
    <property type="entry name" value="cobA_cysG_Cterm"/>
    <property type="match status" value="1"/>
</dbReference>
<dbReference type="FunFam" id="3.30.950.10:FF:000001">
    <property type="entry name" value="Siroheme synthase"/>
    <property type="match status" value="1"/>
</dbReference>
<dbReference type="GO" id="GO:0032259">
    <property type="term" value="P:methylation"/>
    <property type="evidence" value="ECO:0007669"/>
    <property type="project" value="UniProtKB-KW"/>
</dbReference>
<proteinExistence type="predicted"/>
<organism evidence="8 9">
    <name type="scientific">Deinococcus yavapaiensis KR-236</name>
    <dbReference type="NCBI Taxonomy" id="694435"/>
    <lineage>
        <taxon>Bacteria</taxon>
        <taxon>Thermotogati</taxon>
        <taxon>Deinococcota</taxon>
        <taxon>Deinococci</taxon>
        <taxon>Deinococcales</taxon>
        <taxon>Deinococcaceae</taxon>
        <taxon>Deinococcus</taxon>
    </lineage>
</organism>
<dbReference type="Gene3D" id="3.40.1010.10">
    <property type="entry name" value="Cobalt-precorrin-4 Transmethylase, Domain 1"/>
    <property type="match status" value="1"/>
</dbReference>
<evidence type="ECO:0000256" key="2">
    <source>
        <dbReference type="ARBA" id="ARBA00022603"/>
    </source>
</evidence>
<dbReference type="InterPro" id="IPR000878">
    <property type="entry name" value="4pyrrol_Mease"/>
</dbReference>
<dbReference type="InterPro" id="IPR036108">
    <property type="entry name" value="4pyrrol_syn_uPrphyn_synt_sf"/>
</dbReference>
<dbReference type="FunFam" id="3.40.1010.10:FF:000001">
    <property type="entry name" value="Siroheme synthase"/>
    <property type="match status" value="1"/>
</dbReference>
<dbReference type="Gene3D" id="3.40.50.10090">
    <property type="match status" value="2"/>
</dbReference>
<dbReference type="NCBIfam" id="NF004790">
    <property type="entry name" value="PRK06136.1"/>
    <property type="match status" value="1"/>
</dbReference>
<reference evidence="8 9" key="1">
    <citation type="submission" date="2018-06" db="EMBL/GenBank/DDBJ databases">
        <title>Genomic Encyclopedia of Type Strains, Phase IV (KMG-IV): sequencing the most valuable type-strain genomes for metagenomic binning, comparative biology and taxonomic classification.</title>
        <authorList>
            <person name="Goeker M."/>
        </authorList>
    </citation>
    <scope>NUCLEOTIDE SEQUENCE [LARGE SCALE GENOMIC DNA]</scope>
    <source>
        <strain evidence="8 9">DSM 18048</strain>
    </source>
</reference>
<keyword evidence="3 8" id="KW-0808">Transferase</keyword>
<dbReference type="Proteomes" id="UP000248326">
    <property type="component" value="Unassembled WGS sequence"/>
</dbReference>
<dbReference type="Pfam" id="PF02602">
    <property type="entry name" value="HEM4"/>
    <property type="match status" value="1"/>
</dbReference>
<keyword evidence="2 8" id="KW-0489">Methyltransferase</keyword>
<dbReference type="InterPro" id="IPR050161">
    <property type="entry name" value="Siro_Cobalamin_biosynth"/>
</dbReference>
<dbReference type="EMBL" id="QJSX01000008">
    <property type="protein sequence ID" value="PYE53574.1"/>
    <property type="molecule type" value="Genomic_DNA"/>
</dbReference>
<dbReference type="Pfam" id="PF00590">
    <property type="entry name" value="TP_methylase"/>
    <property type="match status" value="1"/>
</dbReference>